<evidence type="ECO:0000259" key="1">
    <source>
        <dbReference type="Pfam" id="PF01261"/>
    </source>
</evidence>
<dbReference type="Gene3D" id="3.20.20.150">
    <property type="entry name" value="Divalent-metal-dependent TIM barrel enzymes"/>
    <property type="match status" value="1"/>
</dbReference>
<feature type="domain" description="Xylose isomerase-like TIM barrel" evidence="1">
    <location>
        <begin position="19"/>
        <end position="304"/>
    </location>
</feature>
<dbReference type="InterPro" id="IPR013022">
    <property type="entry name" value="Xyl_isomerase-like_TIM-brl"/>
</dbReference>
<dbReference type="GO" id="GO:0016853">
    <property type="term" value="F:isomerase activity"/>
    <property type="evidence" value="ECO:0007669"/>
    <property type="project" value="UniProtKB-KW"/>
</dbReference>
<reference evidence="2 3" key="1">
    <citation type="submission" date="2020-08" db="EMBL/GenBank/DDBJ databases">
        <title>Genomic Encyclopedia of Type Strains, Phase IV (KMG-IV): sequencing the most valuable type-strain genomes for metagenomic binning, comparative biology and taxonomic classification.</title>
        <authorList>
            <person name="Goeker M."/>
        </authorList>
    </citation>
    <scope>NUCLEOTIDE SEQUENCE [LARGE SCALE GENOMIC DNA]</scope>
    <source>
        <strain evidence="2 3">DSM 102235</strain>
    </source>
</reference>
<name>A0A7W6DLN7_9RHOB</name>
<sequence>MKLALVTDSLAHLTFEDMLDAASRLGLSAIELNTGGTSNRPHVDVPRLLEDADARKRLLGSVRDKGLKLHAFNAFGNPLHPNDRTQADTLVDSIRLAGLFEVDTVVTASGLPAANPNDTMPNWVTNSWTKENQSALRYQWEEVLFPFWTGIVALARENGVNRIALTLGVNQCVHNVPTLLELRETVGPRIGASLSPASQFLIGADPIQAVEILEHALYNVHATDIMLNPAVQATTSLIDTGNLLDMAHRPWCFTTPGYGHDADWWSRFCYRLAMIQFDGCISATHQDLVLRPMDALHKSTRMLRDVMPLAKRNN</sequence>
<keyword evidence="3" id="KW-1185">Reference proteome</keyword>
<dbReference type="SUPFAM" id="SSF51658">
    <property type="entry name" value="Xylose isomerase-like"/>
    <property type="match status" value="1"/>
</dbReference>
<evidence type="ECO:0000313" key="3">
    <source>
        <dbReference type="Proteomes" id="UP000541426"/>
    </source>
</evidence>
<dbReference type="Pfam" id="PF01261">
    <property type="entry name" value="AP_endonuc_2"/>
    <property type="match status" value="1"/>
</dbReference>
<dbReference type="PANTHER" id="PTHR12110:SF21">
    <property type="entry name" value="XYLOSE ISOMERASE-LIKE TIM BARREL DOMAIN-CONTAINING PROTEIN"/>
    <property type="match status" value="1"/>
</dbReference>
<proteinExistence type="predicted"/>
<dbReference type="Proteomes" id="UP000541426">
    <property type="component" value="Unassembled WGS sequence"/>
</dbReference>
<organism evidence="2 3">
    <name type="scientific">Sagittula marina</name>
    <dbReference type="NCBI Taxonomy" id="943940"/>
    <lineage>
        <taxon>Bacteria</taxon>
        <taxon>Pseudomonadati</taxon>
        <taxon>Pseudomonadota</taxon>
        <taxon>Alphaproteobacteria</taxon>
        <taxon>Rhodobacterales</taxon>
        <taxon>Roseobacteraceae</taxon>
        <taxon>Sagittula</taxon>
    </lineage>
</organism>
<gene>
    <name evidence="2" type="ORF">GGQ68_001180</name>
</gene>
<evidence type="ECO:0000313" key="2">
    <source>
        <dbReference type="EMBL" id="MBB3984864.1"/>
    </source>
</evidence>
<dbReference type="InterPro" id="IPR036237">
    <property type="entry name" value="Xyl_isomerase-like_sf"/>
</dbReference>
<keyword evidence="2" id="KW-0413">Isomerase</keyword>
<dbReference type="EMBL" id="JACIEJ010000002">
    <property type="protein sequence ID" value="MBB3984864.1"/>
    <property type="molecule type" value="Genomic_DNA"/>
</dbReference>
<dbReference type="PANTHER" id="PTHR12110">
    <property type="entry name" value="HYDROXYPYRUVATE ISOMERASE"/>
    <property type="match status" value="1"/>
</dbReference>
<dbReference type="InterPro" id="IPR050312">
    <property type="entry name" value="IolE/XylAMocC-like"/>
</dbReference>
<dbReference type="AlphaFoldDB" id="A0A7W6DLN7"/>
<dbReference type="RefSeq" id="WP_183963857.1">
    <property type="nucleotide sequence ID" value="NZ_BAABBZ010000014.1"/>
</dbReference>
<accession>A0A7W6DLN7</accession>
<protein>
    <submittedName>
        <fullName evidence="2">Sugar phosphate isomerase/epimerase</fullName>
    </submittedName>
</protein>
<comment type="caution">
    <text evidence="2">The sequence shown here is derived from an EMBL/GenBank/DDBJ whole genome shotgun (WGS) entry which is preliminary data.</text>
</comment>